<sequence>MDRYTYCNEAGTIAYALCILANSPYLIIDCEGKNIGAVDGVLSLMCIGTARAEHIFVFDVIALKPFHSHLMPLLALLRNPNVHKIMWDCRKDFLEIAQMYETKLQGVVDLQLAEVESRRTVRGEKEFRREGRLASGGRRLPLRVVKGDKDLFRDVHAVQGMDSCLRETGLSTEGKDPEIVAMHKANGSALWLERPLSSKLLHYAAHDIEMLGDLYEHFVRTGWITSSGIHLLLEQSARYADAAYNQGRVPEGDVFGSSAVLPLDILKEPLGIMMMCEGCRRMQSLLCFTTLKQGRQVKARKSICRVCQINTMVRNVDHPVYWVKVSL</sequence>
<comment type="caution">
    <text evidence="1">The sequence shown here is derived from an EMBL/GenBank/DDBJ whole genome shotgun (WGS) entry which is preliminary data.</text>
</comment>
<dbReference type="EMBL" id="MU266380">
    <property type="protein sequence ID" value="KAH7926585.1"/>
    <property type="molecule type" value="Genomic_DNA"/>
</dbReference>
<keyword evidence="2" id="KW-1185">Reference proteome</keyword>
<evidence type="ECO:0000313" key="1">
    <source>
        <dbReference type="EMBL" id="KAH7926585.1"/>
    </source>
</evidence>
<protein>
    <submittedName>
        <fullName evidence="1">Uncharacterized protein</fullName>
    </submittedName>
</protein>
<proteinExistence type="predicted"/>
<evidence type="ECO:0000313" key="2">
    <source>
        <dbReference type="Proteomes" id="UP000790709"/>
    </source>
</evidence>
<accession>A0ACB8BN66</accession>
<gene>
    <name evidence="1" type="ORF">BV22DRAFT_343452</name>
</gene>
<dbReference type="Proteomes" id="UP000790709">
    <property type="component" value="Unassembled WGS sequence"/>
</dbReference>
<reference evidence="1" key="1">
    <citation type="journal article" date="2021" name="New Phytol.">
        <title>Evolutionary innovations through gain and loss of genes in the ectomycorrhizal Boletales.</title>
        <authorList>
            <person name="Wu G."/>
            <person name="Miyauchi S."/>
            <person name="Morin E."/>
            <person name="Kuo A."/>
            <person name="Drula E."/>
            <person name="Varga T."/>
            <person name="Kohler A."/>
            <person name="Feng B."/>
            <person name="Cao Y."/>
            <person name="Lipzen A."/>
            <person name="Daum C."/>
            <person name="Hundley H."/>
            <person name="Pangilinan J."/>
            <person name="Johnson J."/>
            <person name="Barry K."/>
            <person name="LaButti K."/>
            <person name="Ng V."/>
            <person name="Ahrendt S."/>
            <person name="Min B."/>
            <person name="Choi I.G."/>
            <person name="Park H."/>
            <person name="Plett J.M."/>
            <person name="Magnuson J."/>
            <person name="Spatafora J.W."/>
            <person name="Nagy L.G."/>
            <person name="Henrissat B."/>
            <person name="Grigoriev I.V."/>
            <person name="Yang Z.L."/>
            <person name="Xu J."/>
            <person name="Martin F.M."/>
        </authorList>
    </citation>
    <scope>NUCLEOTIDE SEQUENCE</scope>
    <source>
        <strain evidence="1">KUC20120723A-06</strain>
    </source>
</reference>
<name>A0ACB8BN66_9AGAM</name>
<organism evidence="1 2">
    <name type="scientific">Leucogyrophana mollusca</name>
    <dbReference type="NCBI Taxonomy" id="85980"/>
    <lineage>
        <taxon>Eukaryota</taxon>
        <taxon>Fungi</taxon>
        <taxon>Dikarya</taxon>
        <taxon>Basidiomycota</taxon>
        <taxon>Agaricomycotina</taxon>
        <taxon>Agaricomycetes</taxon>
        <taxon>Agaricomycetidae</taxon>
        <taxon>Boletales</taxon>
        <taxon>Boletales incertae sedis</taxon>
        <taxon>Leucogyrophana</taxon>
    </lineage>
</organism>